<reference evidence="2" key="1">
    <citation type="submission" date="2022-07" db="EMBL/GenBank/DDBJ databases">
        <title>Fungi with potential for degradation of polypropylene.</title>
        <authorList>
            <person name="Gostincar C."/>
        </authorList>
    </citation>
    <scope>NUCLEOTIDE SEQUENCE</scope>
    <source>
        <strain evidence="2">EXF-13308</strain>
    </source>
</reference>
<evidence type="ECO:0000313" key="2">
    <source>
        <dbReference type="EMBL" id="KAJ9157476.1"/>
    </source>
</evidence>
<sequence>MASNPTVRSASSASALYAPLRLSDSDDEIRIFELIPRKTDDAEPIACHLFKISLKAASAQYIALSYIWGDDAVTTDIVVNGFTVPVTTNLEAALRRIRNTNMCSRLISHNEECGGNTDGNKDGGPLPIWAAAVSINQEDIPEVNMQVPKMGSVYGRANNVLSWLGEDDILKSSFPLIRGVSQHLDHPMMKGEERKSPTKVRVMEYGEGIVGAFSEADEKALLWLIQEPGLDHWQGLGYVALTSFASSEYWRRVWILQELVLARSDHSNIFMCGEEWMTFGDVAAYAGFVSRLLLSKQTRPEQIEGQLWNRIMCNHALREVSGVSVTHLLRAGRDFPINVLMAAVMKACATDPKDMVYGLLGISKSSHRAEYSASKSVRDVYLDWFDDMLKTYLPNQYPVLTQSGTGRYRYENTHNLPTWMPHLMNLQDENRCPFVQLSGPIRPSLISQFAVPAPALGDGGVLCIYGAVCDEVLSVVPIDFPSPQHDSDYRSILGLFLDIIEGIGNCSTVSGEISPLEAMGYSLFQGYEIMSPVTTDLANLPTSGVGEGFRLFVLAIVNNCPQVDLDVVLARMDLSSRDELRQFLIGQFKNPSYDTYASPARETSLNYTQIINCVLDLGHHSVFKTRNGHFGLGPYRVLAGDKVCIVDTMPIPALLRKDNGHWVHVGSCWVLGVSQGEPDKKIRGKELRIQEFLIH</sequence>
<dbReference type="Proteomes" id="UP001174694">
    <property type="component" value="Unassembled WGS sequence"/>
</dbReference>
<dbReference type="Pfam" id="PF06985">
    <property type="entry name" value="HET"/>
    <property type="match status" value="1"/>
</dbReference>
<name>A0AA38VQM2_9PEZI</name>
<accession>A0AA38VQM2</accession>
<evidence type="ECO:0000259" key="1">
    <source>
        <dbReference type="Pfam" id="PF06985"/>
    </source>
</evidence>
<evidence type="ECO:0000313" key="3">
    <source>
        <dbReference type="Proteomes" id="UP001174694"/>
    </source>
</evidence>
<gene>
    <name evidence="2" type="ORF">NKR23_g289</name>
</gene>
<dbReference type="PANTHER" id="PTHR24148">
    <property type="entry name" value="ANKYRIN REPEAT DOMAIN-CONTAINING PROTEIN 39 HOMOLOG-RELATED"/>
    <property type="match status" value="1"/>
</dbReference>
<dbReference type="AlphaFoldDB" id="A0AA38VQM2"/>
<dbReference type="EMBL" id="JANBVO010000001">
    <property type="protein sequence ID" value="KAJ9157476.1"/>
    <property type="molecule type" value="Genomic_DNA"/>
</dbReference>
<proteinExistence type="predicted"/>
<organism evidence="2 3">
    <name type="scientific">Pleurostoma richardsiae</name>
    <dbReference type="NCBI Taxonomy" id="41990"/>
    <lineage>
        <taxon>Eukaryota</taxon>
        <taxon>Fungi</taxon>
        <taxon>Dikarya</taxon>
        <taxon>Ascomycota</taxon>
        <taxon>Pezizomycotina</taxon>
        <taxon>Sordariomycetes</taxon>
        <taxon>Sordariomycetidae</taxon>
        <taxon>Calosphaeriales</taxon>
        <taxon>Pleurostomataceae</taxon>
        <taxon>Pleurostoma</taxon>
    </lineage>
</organism>
<dbReference type="InterPro" id="IPR052895">
    <property type="entry name" value="HetReg/Transcr_Mod"/>
</dbReference>
<keyword evidence="3" id="KW-1185">Reference proteome</keyword>
<protein>
    <recommendedName>
        <fullName evidence="1">Heterokaryon incompatibility domain-containing protein</fullName>
    </recommendedName>
</protein>
<feature type="domain" description="Heterokaryon incompatibility" evidence="1">
    <location>
        <begin position="61"/>
        <end position="258"/>
    </location>
</feature>
<dbReference type="PANTHER" id="PTHR24148:SF64">
    <property type="entry name" value="HETEROKARYON INCOMPATIBILITY DOMAIN-CONTAINING PROTEIN"/>
    <property type="match status" value="1"/>
</dbReference>
<dbReference type="InterPro" id="IPR010730">
    <property type="entry name" value="HET"/>
</dbReference>
<comment type="caution">
    <text evidence="2">The sequence shown here is derived from an EMBL/GenBank/DDBJ whole genome shotgun (WGS) entry which is preliminary data.</text>
</comment>